<dbReference type="CDD" id="cd07067">
    <property type="entry name" value="HP_PGM_like"/>
    <property type="match status" value="1"/>
</dbReference>
<keyword evidence="3" id="KW-0324">Glycolysis</keyword>
<evidence type="ECO:0000256" key="6">
    <source>
        <dbReference type="PIRSR" id="PIRSR613078-2"/>
    </source>
</evidence>
<evidence type="ECO:0000313" key="7">
    <source>
        <dbReference type="EMBL" id="TCK21183.1"/>
    </source>
</evidence>
<name>A0A4R1HJW0_PSEEN</name>
<keyword evidence="8" id="KW-1185">Reference proteome</keyword>
<comment type="similarity">
    <text evidence="1">Belongs to the phosphoglycerate mutase family. BPG-dependent PGAM subfamily.</text>
</comment>
<dbReference type="SUPFAM" id="SSF53254">
    <property type="entry name" value="Phosphoglycerate mutase-like"/>
    <property type="match status" value="1"/>
</dbReference>
<reference evidence="7 8" key="1">
    <citation type="submission" date="2019-03" db="EMBL/GenBank/DDBJ databases">
        <title>Sequencing the genomes of 1000 actinobacteria strains.</title>
        <authorList>
            <person name="Klenk H.-P."/>
        </authorList>
    </citation>
    <scope>NUCLEOTIDE SEQUENCE [LARGE SCALE GENOMIC DNA]</scope>
    <source>
        <strain evidence="7 8">DSM 44969</strain>
    </source>
</reference>
<dbReference type="Pfam" id="PF00300">
    <property type="entry name" value="His_Phos_1"/>
    <property type="match status" value="1"/>
</dbReference>
<accession>A0A4R1HJW0</accession>
<evidence type="ECO:0000256" key="5">
    <source>
        <dbReference type="PIRSR" id="PIRSR613078-1"/>
    </source>
</evidence>
<dbReference type="Gene3D" id="3.40.50.1240">
    <property type="entry name" value="Phosphoglycerate mutase-like"/>
    <property type="match status" value="1"/>
</dbReference>
<evidence type="ECO:0000256" key="1">
    <source>
        <dbReference type="ARBA" id="ARBA00006717"/>
    </source>
</evidence>
<dbReference type="InterPro" id="IPR013078">
    <property type="entry name" value="His_Pase_superF_clade-1"/>
</dbReference>
<evidence type="ECO:0000256" key="3">
    <source>
        <dbReference type="ARBA" id="ARBA00023152"/>
    </source>
</evidence>
<feature type="active site" description="Tele-phosphohistidine intermediate" evidence="5">
    <location>
        <position position="11"/>
    </location>
</feature>
<dbReference type="SMART" id="SM00855">
    <property type="entry name" value="PGAM"/>
    <property type="match status" value="1"/>
</dbReference>
<dbReference type="InterPro" id="IPR029033">
    <property type="entry name" value="His_PPase_superfam"/>
</dbReference>
<dbReference type="InterPro" id="IPR001345">
    <property type="entry name" value="PG/BPGM_mutase_AS"/>
</dbReference>
<dbReference type="EC" id="5.4.2.11" evidence="2"/>
<evidence type="ECO:0000313" key="8">
    <source>
        <dbReference type="Proteomes" id="UP000295560"/>
    </source>
</evidence>
<dbReference type="Proteomes" id="UP000295560">
    <property type="component" value="Unassembled WGS sequence"/>
</dbReference>
<sequence length="206" mass="22156">MTLRRIVLMRHGQTEYNLDGRMQGHLDTKLTEQGQAQAAAAAPVLAEIPLDRIVSSDLSRAHETALAVAASVGLPVTTDVRLRETHLGDWQGSTTREIEEDSPGAIGAWRADPRWTPPGGESRVDVVARSMPLVDELDAEFAADPDARAVLLVAHGGMIAGLTCGLLDLPESSWPVIGGMGNAKWAVVARRDDHPRWRLSGYNIGA</sequence>
<dbReference type="RefSeq" id="WP_132429963.1">
    <property type="nucleotide sequence ID" value="NZ_SMFZ01000002.1"/>
</dbReference>
<dbReference type="EMBL" id="SMFZ01000002">
    <property type="protein sequence ID" value="TCK21183.1"/>
    <property type="molecule type" value="Genomic_DNA"/>
</dbReference>
<dbReference type="AlphaFoldDB" id="A0A4R1HJW0"/>
<gene>
    <name evidence="7" type="ORF">EV378_5162</name>
</gene>
<feature type="binding site" evidence="6">
    <location>
        <begin position="10"/>
        <end position="17"/>
    </location>
    <ligand>
        <name>substrate</name>
    </ligand>
</feature>
<dbReference type="GO" id="GO:0006096">
    <property type="term" value="P:glycolytic process"/>
    <property type="evidence" value="ECO:0007669"/>
    <property type="project" value="UniProtKB-KW"/>
</dbReference>
<feature type="binding site" evidence="6">
    <location>
        <position position="60"/>
    </location>
    <ligand>
        <name>substrate</name>
    </ligand>
</feature>
<evidence type="ECO:0000256" key="2">
    <source>
        <dbReference type="ARBA" id="ARBA00012028"/>
    </source>
</evidence>
<proteinExistence type="inferred from homology"/>
<organism evidence="7 8">
    <name type="scientific">Pseudonocardia endophytica</name>
    <dbReference type="NCBI Taxonomy" id="401976"/>
    <lineage>
        <taxon>Bacteria</taxon>
        <taxon>Bacillati</taxon>
        <taxon>Actinomycetota</taxon>
        <taxon>Actinomycetes</taxon>
        <taxon>Pseudonocardiales</taxon>
        <taxon>Pseudonocardiaceae</taxon>
        <taxon>Pseudonocardia</taxon>
    </lineage>
</organism>
<protein>
    <recommendedName>
        <fullName evidence="2">phosphoglycerate mutase (2,3-diphosphoglycerate-dependent)</fullName>
        <ecNumber evidence="2">5.4.2.11</ecNumber>
    </recommendedName>
</protein>
<comment type="caution">
    <text evidence="7">The sequence shown here is derived from an EMBL/GenBank/DDBJ whole genome shotgun (WGS) entry which is preliminary data.</text>
</comment>
<dbReference type="OrthoDB" id="9781415at2"/>
<dbReference type="GO" id="GO:0004619">
    <property type="term" value="F:phosphoglycerate mutase activity"/>
    <property type="evidence" value="ECO:0007669"/>
    <property type="project" value="UniProtKB-EC"/>
</dbReference>
<feature type="active site" description="Proton donor/acceptor" evidence="5">
    <location>
        <position position="84"/>
    </location>
</feature>
<keyword evidence="4" id="KW-0413">Isomerase</keyword>
<dbReference type="InterPro" id="IPR005952">
    <property type="entry name" value="Phosphogly_mut1"/>
</dbReference>
<dbReference type="PROSITE" id="PS00175">
    <property type="entry name" value="PG_MUTASE"/>
    <property type="match status" value="1"/>
</dbReference>
<dbReference type="PANTHER" id="PTHR11931">
    <property type="entry name" value="PHOSPHOGLYCERATE MUTASE"/>
    <property type="match status" value="1"/>
</dbReference>
<evidence type="ECO:0000256" key="4">
    <source>
        <dbReference type="ARBA" id="ARBA00023235"/>
    </source>
</evidence>